<evidence type="ECO:0000256" key="5">
    <source>
        <dbReference type="ARBA" id="ARBA00022692"/>
    </source>
</evidence>
<dbReference type="GO" id="GO:0005886">
    <property type="term" value="C:plasma membrane"/>
    <property type="evidence" value="ECO:0007669"/>
    <property type="project" value="UniProtKB-SubCell"/>
</dbReference>
<dbReference type="PROSITE" id="PS50928">
    <property type="entry name" value="ABC_TM1"/>
    <property type="match status" value="1"/>
</dbReference>
<dbReference type="InterPro" id="IPR000515">
    <property type="entry name" value="MetI-like"/>
</dbReference>
<feature type="transmembrane region" description="Helical" evidence="8">
    <location>
        <begin position="97"/>
        <end position="119"/>
    </location>
</feature>
<sequence length="277" mass="31057">MKYMRLKNFMVLVPFILIFAAVLLIPFIMMVISSFFQDSTGTFSFYNFHLIFSQRFYSVAITNSINLSLFSSIIGSILGIFVTYAITKLTQNTQNRLLLILNATSNFAGVPLAFAFIILLGNSGFITLMLKYVHVQFNLYTWVGLVLVYVYFQLPLAIMLFYPVFNGIDQRWREAAYLLGASSFRYWVKIVIPYLIPSFFGTLTILFANAMGAYATAYALTGGSFNLLSTRIGALTSGDINTMPNLGSAMALVLALTMIIALFINQLVLKKLRRDIG</sequence>
<keyword evidence="3 8" id="KW-0813">Transport</keyword>
<dbReference type="OrthoDB" id="8404154at2"/>
<comment type="subcellular location">
    <subcellularLocation>
        <location evidence="1 8">Cell membrane</location>
        <topology evidence="1 8">Multi-pass membrane protein</topology>
    </subcellularLocation>
</comment>
<dbReference type="PANTHER" id="PTHR42929">
    <property type="entry name" value="INNER MEMBRANE ABC TRANSPORTER PERMEASE PROTEIN YDCU-RELATED-RELATED"/>
    <property type="match status" value="1"/>
</dbReference>
<evidence type="ECO:0000259" key="9">
    <source>
        <dbReference type="PROSITE" id="PS50928"/>
    </source>
</evidence>
<feature type="transmembrane region" description="Helical" evidence="8">
    <location>
        <begin position="56"/>
        <end position="85"/>
    </location>
</feature>
<evidence type="ECO:0000256" key="4">
    <source>
        <dbReference type="ARBA" id="ARBA00022475"/>
    </source>
</evidence>
<dbReference type="STRING" id="1395513.P343_06040"/>
<feature type="transmembrane region" description="Helical" evidence="8">
    <location>
        <begin position="186"/>
        <end position="208"/>
    </location>
</feature>
<feature type="domain" description="ABC transmembrane type-1" evidence="9">
    <location>
        <begin position="61"/>
        <end position="265"/>
    </location>
</feature>
<dbReference type="AlphaFoldDB" id="V6IZ22"/>
<feature type="transmembrane region" description="Helical" evidence="8">
    <location>
        <begin position="12"/>
        <end position="36"/>
    </location>
</feature>
<dbReference type="PANTHER" id="PTHR42929:SF1">
    <property type="entry name" value="INNER MEMBRANE ABC TRANSPORTER PERMEASE PROTEIN YDCU-RELATED"/>
    <property type="match status" value="1"/>
</dbReference>
<evidence type="ECO:0000256" key="2">
    <source>
        <dbReference type="ARBA" id="ARBA00007069"/>
    </source>
</evidence>
<evidence type="ECO:0000313" key="10">
    <source>
        <dbReference type="EMBL" id="EST12675.1"/>
    </source>
</evidence>
<evidence type="ECO:0000256" key="3">
    <source>
        <dbReference type="ARBA" id="ARBA00022448"/>
    </source>
</evidence>
<dbReference type="Pfam" id="PF00528">
    <property type="entry name" value="BPD_transp_1"/>
    <property type="match status" value="1"/>
</dbReference>
<feature type="transmembrane region" description="Helical" evidence="8">
    <location>
        <begin position="249"/>
        <end position="269"/>
    </location>
</feature>
<protein>
    <submittedName>
        <fullName evidence="10">ABC transporter permease</fullName>
    </submittedName>
</protein>
<dbReference type="Proteomes" id="UP000018296">
    <property type="component" value="Unassembled WGS sequence"/>
</dbReference>
<feature type="transmembrane region" description="Helical" evidence="8">
    <location>
        <begin position="139"/>
        <end position="165"/>
    </location>
</feature>
<keyword evidence="7 8" id="KW-0472">Membrane</keyword>
<dbReference type="RefSeq" id="WP_023509500.1">
    <property type="nucleotide sequence ID" value="NZ_AWTC01000004.1"/>
</dbReference>
<proteinExistence type="inferred from homology"/>
<organism evidence="10 11">
    <name type="scientific">Sporolactobacillus laevolacticus DSM 442</name>
    <dbReference type="NCBI Taxonomy" id="1395513"/>
    <lineage>
        <taxon>Bacteria</taxon>
        <taxon>Bacillati</taxon>
        <taxon>Bacillota</taxon>
        <taxon>Bacilli</taxon>
        <taxon>Bacillales</taxon>
        <taxon>Sporolactobacillaceae</taxon>
        <taxon>Sporolactobacillus</taxon>
    </lineage>
</organism>
<dbReference type="CDD" id="cd06261">
    <property type="entry name" value="TM_PBP2"/>
    <property type="match status" value="1"/>
</dbReference>
<evidence type="ECO:0000256" key="6">
    <source>
        <dbReference type="ARBA" id="ARBA00022989"/>
    </source>
</evidence>
<keyword evidence="4" id="KW-1003">Cell membrane</keyword>
<evidence type="ECO:0000256" key="8">
    <source>
        <dbReference type="RuleBase" id="RU363032"/>
    </source>
</evidence>
<gene>
    <name evidence="10" type="ORF">P343_06040</name>
</gene>
<keyword evidence="11" id="KW-1185">Reference proteome</keyword>
<name>V6IZ22_9BACL</name>
<accession>V6IZ22</accession>
<dbReference type="SUPFAM" id="SSF161098">
    <property type="entry name" value="MetI-like"/>
    <property type="match status" value="1"/>
</dbReference>
<dbReference type="Gene3D" id="1.10.3720.10">
    <property type="entry name" value="MetI-like"/>
    <property type="match status" value="1"/>
</dbReference>
<dbReference type="InterPro" id="IPR035906">
    <property type="entry name" value="MetI-like_sf"/>
</dbReference>
<comment type="similarity">
    <text evidence="2">Belongs to the binding-protein-dependent transport system permease family. CysTW subfamily.</text>
</comment>
<keyword evidence="5 8" id="KW-0812">Transmembrane</keyword>
<evidence type="ECO:0000256" key="7">
    <source>
        <dbReference type="ARBA" id="ARBA00023136"/>
    </source>
</evidence>
<dbReference type="PATRIC" id="fig|1395513.3.peg.1235"/>
<reference evidence="10 11" key="1">
    <citation type="journal article" date="2013" name="Genome Announc.">
        <title>Genome Sequence of Sporolactobacillus laevolacticus DSM442, an Efficient Polymer-Grade D-Lactate Producer from Agricultural Waste Cottonseed as a Nitrogen Source.</title>
        <authorList>
            <person name="Wang H."/>
            <person name="Wang L."/>
            <person name="Ju J."/>
            <person name="Yu B."/>
            <person name="Ma Y."/>
        </authorList>
    </citation>
    <scope>NUCLEOTIDE SEQUENCE [LARGE SCALE GENOMIC DNA]</scope>
    <source>
        <strain evidence="10 11">DSM 442</strain>
    </source>
</reference>
<evidence type="ECO:0000313" key="11">
    <source>
        <dbReference type="Proteomes" id="UP000018296"/>
    </source>
</evidence>
<dbReference type="GO" id="GO:0055085">
    <property type="term" value="P:transmembrane transport"/>
    <property type="evidence" value="ECO:0007669"/>
    <property type="project" value="InterPro"/>
</dbReference>
<evidence type="ECO:0000256" key="1">
    <source>
        <dbReference type="ARBA" id="ARBA00004651"/>
    </source>
</evidence>
<comment type="caution">
    <text evidence="10">The sequence shown here is derived from an EMBL/GenBank/DDBJ whole genome shotgun (WGS) entry which is preliminary data.</text>
</comment>
<keyword evidence="6 8" id="KW-1133">Transmembrane helix</keyword>
<dbReference type="eggNOG" id="COG4132">
    <property type="taxonomic scope" value="Bacteria"/>
</dbReference>
<dbReference type="EMBL" id="AWTC01000004">
    <property type="protein sequence ID" value="EST12675.1"/>
    <property type="molecule type" value="Genomic_DNA"/>
</dbReference>